<gene>
    <name evidence="3" type="ORF">Fcan01_15865</name>
</gene>
<dbReference type="EMBL" id="LNIX01000010">
    <property type="protein sequence ID" value="OXA49826.1"/>
    <property type="molecule type" value="Genomic_DNA"/>
</dbReference>
<keyword evidence="1" id="KW-0812">Transmembrane</keyword>
<keyword evidence="1" id="KW-1133">Transmembrane helix</keyword>
<feature type="transmembrane region" description="Helical" evidence="1">
    <location>
        <begin position="427"/>
        <end position="449"/>
    </location>
</feature>
<name>A0A226E040_FOLCA</name>
<dbReference type="Proteomes" id="UP000198287">
    <property type="component" value="Unassembled WGS sequence"/>
</dbReference>
<keyword evidence="4" id="KW-1185">Reference proteome</keyword>
<feature type="chain" id="PRO_5012420611" evidence="2">
    <location>
        <begin position="23"/>
        <end position="796"/>
    </location>
</feature>
<accession>A0A226E040</accession>
<keyword evidence="1" id="KW-0472">Membrane</keyword>
<evidence type="ECO:0000313" key="3">
    <source>
        <dbReference type="EMBL" id="OXA49826.1"/>
    </source>
</evidence>
<protein>
    <submittedName>
        <fullName evidence="3">Uncharacterized protein</fullName>
    </submittedName>
</protein>
<feature type="transmembrane region" description="Helical" evidence="1">
    <location>
        <begin position="469"/>
        <end position="492"/>
    </location>
</feature>
<evidence type="ECO:0000256" key="1">
    <source>
        <dbReference type="SAM" id="Phobius"/>
    </source>
</evidence>
<dbReference type="AlphaFoldDB" id="A0A226E040"/>
<evidence type="ECO:0000313" key="4">
    <source>
        <dbReference type="Proteomes" id="UP000198287"/>
    </source>
</evidence>
<organism evidence="3 4">
    <name type="scientific">Folsomia candida</name>
    <name type="common">Springtail</name>
    <dbReference type="NCBI Taxonomy" id="158441"/>
    <lineage>
        <taxon>Eukaryota</taxon>
        <taxon>Metazoa</taxon>
        <taxon>Ecdysozoa</taxon>
        <taxon>Arthropoda</taxon>
        <taxon>Hexapoda</taxon>
        <taxon>Collembola</taxon>
        <taxon>Entomobryomorpha</taxon>
        <taxon>Isotomoidea</taxon>
        <taxon>Isotomidae</taxon>
        <taxon>Proisotominae</taxon>
        <taxon>Folsomia</taxon>
    </lineage>
</organism>
<reference evidence="3 4" key="1">
    <citation type="submission" date="2015-12" db="EMBL/GenBank/DDBJ databases">
        <title>The genome of Folsomia candida.</title>
        <authorList>
            <person name="Faddeeva A."/>
            <person name="Derks M.F."/>
            <person name="Anvar Y."/>
            <person name="Smit S."/>
            <person name="Van Straalen N."/>
            <person name="Roelofs D."/>
        </authorList>
    </citation>
    <scope>NUCLEOTIDE SEQUENCE [LARGE SCALE GENOMIC DNA]</scope>
    <source>
        <strain evidence="3 4">VU population</strain>
        <tissue evidence="3">Whole body</tissue>
    </source>
</reference>
<keyword evidence="2" id="KW-0732">Signal</keyword>
<feature type="signal peptide" evidence="2">
    <location>
        <begin position="1"/>
        <end position="22"/>
    </location>
</feature>
<evidence type="ECO:0000256" key="2">
    <source>
        <dbReference type="SAM" id="SignalP"/>
    </source>
</evidence>
<comment type="caution">
    <text evidence="3">The sequence shown here is derived from an EMBL/GenBank/DDBJ whole genome shotgun (WGS) entry which is preliminary data.</text>
</comment>
<sequence length="796" mass="90579">MSRIIEFLSPFLILFVRNHVQAAPFQEVSAHGFNPFYSGEGYHAPNLFFGPDIFDVVFVSYHETTFKSTFYASLPLPYIILEAKNIYKVWRTNSIQAMETLVTNLEIGSDKYRIGSDRIGFARFRMGSAPGSTRNPMRSDPRIGSIVGYPRMIQLDMFRISDEIRGISLTKFCSHCASFSRIIFHSIAPKCTSNMMNHCISKVTLNFARSVRNESNIFVLVHIQQGNTIFCKRDTRKYDPVDFLNINFHGSLNAHTLPEIIAFEALQPYRERVNCYCLVLNTTPGKIHVKILIQLDSPYPGEGQGLWPGSDKRSWSFITCDGVSQGYAYSAYLKIFLHKIQAIQGGPNDMETTTLLCGRPDRSVADLSRWQPDGHALVTNIVSTLNSLDTSPHTLRSWLIILLTAGGVALFFMVITHQGRVKNGDMLRVKLPAIMFVIIPPLISVGVAANRLNFLCDKKDWHKAQLILFLWLFSCIILSNAFIGTVITSVIAPPAAVPKWNTFEEIEAAKFTRIVIPEDNKEYFKKHTPVEMLIGTGLSQYWYVEWHKRWIKEYEKLGGVCTPTIRQEEHAGLCKHVWDSFDELIALQKLGNYNDAAGLLENLSTCNRSALFDFSNRISALLPILNDISDSQTYTKGRQFGEQNYFKIFKGLSVLRKWMTPRLQIMWSSGIFARWAEICERFCYEVQRPTTREFSQNRQRNSNCYSWGVMHAILIKKWKAEMGGTFKVVIFLVATLTLATAISQDGLKPTDFVYLCDEACQKPGNLHNEAVRKCCKNLGYKSNGYCKANDRAYCIR</sequence>
<proteinExistence type="predicted"/>
<feature type="transmembrane region" description="Helical" evidence="1">
    <location>
        <begin position="395"/>
        <end position="415"/>
    </location>
</feature>